<evidence type="ECO:0008006" key="3">
    <source>
        <dbReference type="Google" id="ProtNLM"/>
    </source>
</evidence>
<evidence type="ECO:0000313" key="1">
    <source>
        <dbReference type="EMBL" id="CBW15921.1"/>
    </source>
</evidence>
<dbReference type="InterPro" id="IPR025506">
    <property type="entry name" value="Abi_alpha"/>
</dbReference>
<organism evidence="1 2">
    <name type="scientific">Haemophilus parainfluenzae (strain T3T1)</name>
    <dbReference type="NCBI Taxonomy" id="862965"/>
    <lineage>
        <taxon>Bacteria</taxon>
        <taxon>Pseudomonadati</taxon>
        <taxon>Pseudomonadota</taxon>
        <taxon>Gammaproteobacteria</taxon>
        <taxon>Pasteurellales</taxon>
        <taxon>Pasteurellaceae</taxon>
        <taxon>Haemophilus</taxon>
    </lineage>
</organism>
<gene>
    <name evidence="1" type="ordered locus">PARA_18210</name>
</gene>
<evidence type="ECO:0000313" key="2">
    <source>
        <dbReference type="Proteomes" id="UP000007052"/>
    </source>
</evidence>
<proteinExistence type="predicted"/>
<reference evidence="2" key="1">
    <citation type="submission" date="2010-07" db="EMBL/GenBank/DDBJ databases">
        <title>The genome sequence of Haemophilus parainfluenzae T3T1.</title>
        <authorList>
            <person name="Crook D."/>
            <person name="Hood D."/>
            <person name="Moxon R."/>
            <person name="Parkhill J."/>
            <person name="Aslett M."/>
            <person name="Bentley S.D."/>
        </authorList>
    </citation>
    <scope>NUCLEOTIDE SEQUENCE [LARGE SCALE GENOMIC DNA]</scope>
    <source>
        <strain evidence="2">T3T1</strain>
    </source>
</reference>
<dbReference type="KEGG" id="hpr:PARA_18210"/>
<accession>A0AB33QNJ3</accession>
<dbReference type="Gene3D" id="3.30.110.190">
    <property type="match status" value="1"/>
</dbReference>
<dbReference type="AlphaFoldDB" id="A0AB33QNJ3"/>
<dbReference type="EMBL" id="FQ312002">
    <property type="protein sequence ID" value="CBW15921.1"/>
    <property type="molecule type" value="Genomic_DNA"/>
</dbReference>
<protein>
    <recommendedName>
        <fullName evidence="3">DUF4393 domain-containing protein</fullName>
    </recommendedName>
</protein>
<name>A0AB33QNJ3_HAEP3</name>
<sequence>MSTEDIEKALNLLRADSPTNIQAMLNSDNPDLNEAGKIEARLKRKDAENKEKVRNFFPSLINTIKGGKALKKISDNFNELPESRKDSIANKYLRLAECDKHIEISSIPAFADSVERLHYLEDEPNLAELFEELLISTIDSSQKEVNHPAYVEVLKQINNQEAKNLKLIFQEHETQLAISNINLVVNEKGHYISQRQYLLPQPYSSITKRELENWERLKLISINMDAYLTDESEYIDLEDKIEETNKTLPSPKRLEIKKGILSFTDFGKNFAKAVGIIK</sequence>
<dbReference type="RefSeq" id="WP_014065538.1">
    <property type="nucleotide sequence ID" value="NC_015964.1"/>
</dbReference>
<dbReference type="Proteomes" id="UP000007052">
    <property type="component" value="Chromosome"/>
</dbReference>
<dbReference type="Pfam" id="PF14337">
    <property type="entry name" value="Abi_alpha"/>
    <property type="match status" value="1"/>
</dbReference>